<name>A0ABR3G8F3_9PEZI</name>
<dbReference type="InterPro" id="IPR042099">
    <property type="entry name" value="ANL_N_sf"/>
</dbReference>
<organism evidence="5 6">
    <name type="scientific">Discina gigas</name>
    <dbReference type="NCBI Taxonomy" id="1032678"/>
    <lineage>
        <taxon>Eukaryota</taxon>
        <taxon>Fungi</taxon>
        <taxon>Dikarya</taxon>
        <taxon>Ascomycota</taxon>
        <taxon>Pezizomycotina</taxon>
        <taxon>Pezizomycetes</taxon>
        <taxon>Pezizales</taxon>
        <taxon>Discinaceae</taxon>
        <taxon>Discina</taxon>
    </lineage>
</organism>
<feature type="domain" description="AMP-dependent synthetase/ligase" evidence="3">
    <location>
        <begin position="2"/>
        <end position="94"/>
    </location>
</feature>
<dbReference type="PANTHER" id="PTHR24096:SF149">
    <property type="entry name" value="AMP-BINDING DOMAIN-CONTAINING PROTEIN-RELATED"/>
    <property type="match status" value="1"/>
</dbReference>
<evidence type="ECO:0000256" key="1">
    <source>
        <dbReference type="ARBA" id="ARBA00006432"/>
    </source>
</evidence>
<comment type="caution">
    <text evidence="5">The sequence shown here is derived from an EMBL/GenBank/DDBJ whole genome shotgun (WGS) entry which is preliminary data.</text>
</comment>
<dbReference type="InterPro" id="IPR025110">
    <property type="entry name" value="AMP-bd_C"/>
</dbReference>
<evidence type="ECO:0000313" key="5">
    <source>
        <dbReference type="EMBL" id="KAL0632229.1"/>
    </source>
</evidence>
<sequence length="247" mass="27091">MRMVNSGAAPLTKGLVDAFYSRLKIPVKQGYGLSECSPTTHLVPWERWDTCVGAAGILLPNMTAKYVGEDGEELAIGETGELWMKGPNIMMGYLNNPTATANAITPDGYFKSGDVGHQDAAGNFWITDRVKELIKYKGFQVPPAELEGILVVHEEVEDCAVIGVFIEHLATEVPRAFVVVKEGGSVSEEDLVKWVEAKVAPHKRLRGGVRFIKEVPKSISGKILRRVLRVQAEQEEKDMSEAAKAKL</sequence>
<dbReference type="Pfam" id="PF00501">
    <property type="entry name" value="AMP-binding"/>
    <property type="match status" value="1"/>
</dbReference>
<dbReference type="PANTHER" id="PTHR24096">
    <property type="entry name" value="LONG-CHAIN-FATTY-ACID--COA LIGASE"/>
    <property type="match status" value="1"/>
</dbReference>
<proteinExistence type="inferred from homology"/>
<dbReference type="EMBL" id="JBBBZM010000180">
    <property type="protein sequence ID" value="KAL0632229.1"/>
    <property type="molecule type" value="Genomic_DNA"/>
</dbReference>
<dbReference type="Gene3D" id="3.40.50.12780">
    <property type="entry name" value="N-terminal domain of ligase-like"/>
    <property type="match status" value="1"/>
</dbReference>
<keyword evidence="2" id="KW-0436">Ligase</keyword>
<accession>A0ABR3G8F3</accession>
<evidence type="ECO:0000313" key="6">
    <source>
        <dbReference type="Proteomes" id="UP001447188"/>
    </source>
</evidence>
<evidence type="ECO:0000256" key="2">
    <source>
        <dbReference type="ARBA" id="ARBA00022598"/>
    </source>
</evidence>
<dbReference type="SUPFAM" id="SSF56801">
    <property type="entry name" value="Acetyl-CoA synthetase-like"/>
    <property type="match status" value="1"/>
</dbReference>
<dbReference type="InterPro" id="IPR000873">
    <property type="entry name" value="AMP-dep_synth/lig_dom"/>
</dbReference>
<reference evidence="5 6" key="1">
    <citation type="submission" date="2024-02" db="EMBL/GenBank/DDBJ databases">
        <title>Discinaceae phylogenomics.</title>
        <authorList>
            <person name="Dirks A.C."/>
            <person name="James T.Y."/>
        </authorList>
    </citation>
    <scope>NUCLEOTIDE SEQUENCE [LARGE SCALE GENOMIC DNA]</scope>
    <source>
        <strain evidence="5 6">ACD0624</strain>
    </source>
</reference>
<dbReference type="InterPro" id="IPR045851">
    <property type="entry name" value="AMP-bd_C_sf"/>
</dbReference>
<dbReference type="Gene3D" id="3.30.300.30">
    <property type="match status" value="1"/>
</dbReference>
<comment type="similarity">
    <text evidence="1">Belongs to the ATP-dependent AMP-binding enzyme family.</text>
</comment>
<feature type="domain" description="AMP-binding enzyme C-terminal" evidence="4">
    <location>
        <begin position="145"/>
        <end position="222"/>
    </location>
</feature>
<keyword evidence="6" id="KW-1185">Reference proteome</keyword>
<dbReference type="Pfam" id="PF13193">
    <property type="entry name" value="AMP-binding_C"/>
    <property type="match status" value="1"/>
</dbReference>
<dbReference type="Proteomes" id="UP001447188">
    <property type="component" value="Unassembled WGS sequence"/>
</dbReference>
<gene>
    <name evidence="5" type="ORF">Q9L58_008901</name>
</gene>
<evidence type="ECO:0000259" key="4">
    <source>
        <dbReference type="Pfam" id="PF13193"/>
    </source>
</evidence>
<evidence type="ECO:0000259" key="3">
    <source>
        <dbReference type="Pfam" id="PF00501"/>
    </source>
</evidence>
<protein>
    <submittedName>
        <fullName evidence="5">Uncharacterized protein</fullName>
    </submittedName>
</protein>